<comment type="caution">
    <text evidence="1">The sequence shown here is derived from an EMBL/GenBank/DDBJ whole genome shotgun (WGS) entry which is preliminary data.</text>
</comment>
<accession>A0ACB9DZJ5</accession>
<gene>
    <name evidence="1" type="ORF">L2E82_22972</name>
</gene>
<evidence type="ECO:0000313" key="1">
    <source>
        <dbReference type="EMBL" id="KAI3751881.1"/>
    </source>
</evidence>
<reference evidence="2" key="1">
    <citation type="journal article" date="2022" name="Mol. Ecol. Resour.">
        <title>The genomes of chicory, endive, great burdock and yacon provide insights into Asteraceae palaeo-polyploidization history and plant inulin production.</title>
        <authorList>
            <person name="Fan W."/>
            <person name="Wang S."/>
            <person name="Wang H."/>
            <person name="Wang A."/>
            <person name="Jiang F."/>
            <person name="Liu H."/>
            <person name="Zhao H."/>
            <person name="Xu D."/>
            <person name="Zhang Y."/>
        </authorList>
    </citation>
    <scope>NUCLEOTIDE SEQUENCE [LARGE SCALE GENOMIC DNA]</scope>
    <source>
        <strain evidence="2">cv. Punajuju</strain>
    </source>
</reference>
<reference evidence="1 2" key="2">
    <citation type="journal article" date="2022" name="Mol. Ecol. Resour.">
        <title>The genomes of chicory, endive, great burdock and yacon provide insights into Asteraceae paleo-polyploidization history and plant inulin production.</title>
        <authorList>
            <person name="Fan W."/>
            <person name="Wang S."/>
            <person name="Wang H."/>
            <person name="Wang A."/>
            <person name="Jiang F."/>
            <person name="Liu H."/>
            <person name="Zhao H."/>
            <person name="Xu D."/>
            <person name="Zhang Y."/>
        </authorList>
    </citation>
    <scope>NUCLEOTIDE SEQUENCE [LARGE SCALE GENOMIC DNA]</scope>
    <source>
        <strain evidence="2">cv. Punajuju</strain>
        <tissue evidence="1">Leaves</tissue>
    </source>
</reference>
<name>A0ACB9DZJ5_CICIN</name>
<evidence type="ECO:0000313" key="2">
    <source>
        <dbReference type="Proteomes" id="UP001055811"/>
    </source>
</evidence>
<keyword evidence="2" id="KW-1185">Reference proteome</keyword>
<protein>
    <submittedName>
        <fullName evidence="1">Uncharacterized protein</fullName>
    </submittedName>
</protein>
<dbReference type="Proteomes" id="UP001055811">
    <property type="component" value="Linkage Group LG04"/>
</dbReference>
<dbReference type="EMBL" id="CM042012">
    <property type="protein sequence ID" value="KAI3751881.1"/>
    <property type="molecule type" value="Genomic_DNA"/>
</dbReference>
<sequence>MDSNIPVDIPSFYDFSTLIEIERSEQEALKESMEASMVPVFEGKLYNKPSQHIFYWRLLCGSLVIGLRTGDATGTYNIPLAWVLMQLWIITSGSFFEMEFQELVDHVKNMVTELSANPMTTTQLVWIRGSYEG</sequence>
<organism evidence="1 2">
    <name type="scientific">Cichorium intybus</name>
    <name type="common">Chicory</name>
    <dbReference type="NCBI Taxonomy" id="13427"/>
    <lineage>
        <taxon>Eukaryota</taxon>
        <taxon>Viridiplantae</taxon>
        <taxon>Streptophyta</taxon>
        <taxon>Embryophyta</taxon>
        <taxon>Tracheophyta</taxon>
        <taxon>Spermatophyta</taxon>
        <taxon>Magnoliopsida</taxon>
        <taxon>eudicotyledons</taxon>
        <taxon>Gunneridae</taxon>
        <taxon>Pentapetalae</taxon>
        <taxon>asterids</taxon>
        <taxon>campanulids</taxon>
        <taxon>Asterales</taxon>
        <taxon>Asteraceae</taxon>
        <taxon>Cichorioideae</taxon>
        <taxon>Cichorieae</taxon>
        <taxon>Cichoriinae</taxon>
        <taxon>Cichorium</taxon>
    </lineage>
</organism>
<proteinExistence type="predicted"/>